<dbReference type="InterPro" id="IPR036148">
    <property type="entry name" value="MmgE/PrpD_sf"/>
</dbReference>
<accession>A0A1I4A120</accession>
<dbReference type="EMBL" id="FOSZ01000001">
    <property type="protein sequence ID" value="SFK49920.1"/>
    <property type="molecule type" value="Genomic_DNA"/>
</dbReference>
<reference evidence="5" key="1">
    <citation type="submission" date="2016-10" db="EMBL/GenBank/DDBJ databases">
        <authorList>
            <person name="Varghese N."/>
            <person name="Submissions S."/>
        </authorList>
    </citation>
    <scope>NUCLEOTIDE SEQUENCE [LARGE SCALE GENOMIC DNA]</scope>
    <source>
        <strain evidence="5">DSM 28453</strain>
    </source>
</reference>
<name>A0A1I4A120_9RHOB</name>
<comment type="similarity">
    <text evidence="1">Belongs to the PrpD family.</text>
</comment>
<evidence type="ECO:0000259" key="3">
    <source>
        <dbReference type="Pfam" id="PF19305"/>
    </source>
</evidence>
<dbReference type="RefSeq" id="WP_093318937.1">
    <property type="nucleotide sequence ID" value="NZ_FOSZ01000001.1"/>
</dbReference>
<dbReference type="GO" id="GO:0016829">
    <property type="term" value="F:lyase activity"/>
    <property type="evidence" value="ECO:0007669"/>
    <property type="project" value="InterPro"/>
</dbReference>
<dbReference type="Gene3D" id="3.30.1330.120">
    <property type="entry name" value="2-methylcitrate dehydratase PrpD"/>
    <property type="match status" value="1"/>
</dbReference>
<sequence>MDPIAFVHAFSWDDLPNDAQKQVELSLLDLIGVGAGGLGTRLSRIIRAHAQEEFAGTVPMFLDGRGASASGAALAAGMTIDALDGHDGFNPAKGHIGAPLFPAALAVAHEVKSSGRAFLEAIAMGYEFGARISVAQHATVPDYHTSGSWGAVTAAAACARLLELDAETTRHALGIAEYHAPRSQMMRCIDHPTMLKDGAGWGAMTGVSACKLARAHFSGAPAITVENAPAFWADLGQRWYVMEQYYKPYPVCRWAQAPIEAALALQSKHGFSAADITAIHIETFHESVRLAMLAPSNTEEAQYSTAFPVAVALMRGDVTPEAISDDATKDADIQSLSAKIRMTEHDQANAAFPQKRLARVCVQTAKERFQSDWHEPKWDHTAPPTEADLRGKFHALADPVIGHVAACEIEDTLANLAALPFSALSDQLLRPISASTTIGRTA</sequence>
<dbReference type="OrthoDB" id="9795089at2"/>
<organism evidence="4 5">
    <name type="scientific">Shimia haliotis</name>
    <dbReference type="NCBI Taxonomy" id="1280847"/>
    <lineage>
        <taxon>Bacteria</taxon>
        <taxon>Pseudomonadati</taxon>
        <taxon>Pseudomonadota</taxon>
        <taxon>Alphaproteobacteria</taxon>
        <taxon>Rhodobacterales</taxon>
        <taxon>Roseobacteraceae</taxon>
    </lineage>
</organism>
<keyword evidence="5" id="KW-1185">Reference proteome</keyword>
<feature type="domain" description="MmgE/PrpD N-terminal" evidence="2">
    <location>
        <begin position="6"/>
        <end position="224"/>
    </location>
</feature>
<dbReference type="PANTHER" id="PTHR16943">
    <property type="entry name" value="2-METHYLCITRATE DEHYDRATASE-RELATED"/>
    <property type="match status" value="1"/>
</dbReference>
<dbReference type="InterPro" id="IPR045337">
    <property type="entry name" value="MmgE_PrpD_C"/>
</dbReference>
<dbReference type="SUPFAM" id="SSF103378">
    <property type="entry name" value="2-methylcitrate dehydratase PrpD"/>
    <property type="match status" value="1"/>
</dbReference>
<dbReference type="AlphaFoldDB" id="A0A1I4A120"/>
<gene>
    <name evidence="4" type="ORF">SAMN04488036_10197</name>
</gene>
<proteinExistence type="inferred from homology"/>
<dbReference type="InterPro" id="IPR042183">
    <property type="entry name" value="MmgE/PrpD_sf_1"/>
</dbReference>
<evidence type="ECO:0000259" key="2">
    <source>
        <dbReference type="Pfam" id="PF03972"/>
    </source>
</evidence>
<dbReference type="Pfam" id="PF03972">
    <property type="entry name" value="MmgE_PrpD_N"/>
    <property type="match status" value="1"/>
</dbReference>
<evidence type="ECO:0000313" key="4">
    <source>
        <dbReference type="EMBL" id="SFK49920.1"/>
    </source>
</evidence>
<evidence type="ECO:0000313" key="5">
    <source>
        <dbReference type="Proteomes" id="UP000198851"/>
    </source>
</evidence>
<dbReference type="InterPro" id="IPR045336">
    <property type="entry name" value="MmgE_PrpD_N"/>
</dbReference>
<dbReference type="STRING" id="1280847.SAMN04488036_10197"/>
<dbReference type="Gene3D" id="1.10.4100.10">
    <property type="entry name" value="2-methylcitrate dehydratase PrpD"/>
    <property type="match status" value="1"/>
</dbReference>
<feature type="domain" description="MmgE/PrpD C-terminal" evidence="3">
    <location>
        <begin position="249"/>
        <end position="412"/>
    </location>
</feature>
<dbReference type="PANTHER" id="PTHR16943:SF8">
    <property type="entry name" value="2-METHYLCITRATE DEHYDRATASE"/>
    <property type="match status" value="1"/>
</dbReference>
<dbReference type="InterPro" id="IPR005656">
    <property type="entry name" value="MmgE_PrpD"/>
</dbReference>
<dbReference type="InterPro" id="IPR042188">
    <property type="entry name" value="MmgE/PrpD_sf_2"/>
</dbReference>
<dbReference type="Pfam" id="PF19305">
    <property type="entry name" value="MmgE_PrpD_C"/>
    <property type="match status" value="1"/>
</dbReference>
<dbReference type="Proteomes" id="UP000198851">
    <property type="component" value="Unassembled WGS sequence"/>
</dbReference>
<evidence type="ECO:0000256" key="1">
    <source>
        <dbReference type="ARBA" id="ARBA00006174"/>
    </source>
</evidence>
<protein>
    <submittedName>
        <fullName evidence="4">2-methylcitrate dehydratase PrpD</fullName>
    </submittedName>
</protein>